<dbReference type="InParanoid" id="A0A507AHC0"/>
<evidence type="ECO:0000313" key="3">
    <source>
        <dbReference type="Proteomes" id="UP000319257"/>
    </source>
</evidence>
<organism evidence="2 3">
    <name type="scientific">Thyridium curvatum</name>
    <dbReference type="NCBI Taxonomy" id="1093900"/>
    <lineage>
        <taxon>Eukaryota</taxon>
        <taxon>Fungi</taxon>
        <taxon>Dikarya</taxon>
        <taxon>Ascomycota</taxon>
        <taxon>Pezizomycotina</taxon>
        <taxon>Sordariomycetes</taxon>
        <taxon>Sordariomycetidae</taxon>
        <taxon>Thyridiales</taxon>
        <taxon>Thyridiaceae</taxon>
        <taxon>Thyridium</taxon>
    </lineage>
</organism>
<evidence type="ECO:0000313" key="2">
    <source>
        <dbReference type="EMBL" id="TPX08392.1"/>
    </source>
</evidence>
<feature type="region of interest" description="Disordered" evidence="1">
    <location>
        <begin position="50"/>
        <end position="71"/>
    </location>
</feature>
<dbReference type="GeneID" id="41977569"/>
<proteinExistence type="predicted"/>
<dbReference type="Proteomes" id="UP000319257">
    <property type="component" value="Unassembled WGS sequence"/>
</dbReference>
<protein>
    <submittedName>
        <fullName evidence="2">Uncharacterized protein</fullName>
    </submittedName>
</protein>
<dbReference type="AlphaFoldDB" id="A0A507AHC0"/>
<keyword evidence="3" id="KW-1185">Reference proteome</keyword>
<accession>A0A507AHC0</accession>
<name>A0A507AHC0_9PEZI</name>
<comment type="caution">
    <text evidence="2">The sequence shown here is derived from an EMBL/GenBank/DDBJ whole genome shotgun (WGS) entry which is preliminary data.</text>
</comment>
<dbReference type="RefSeq" id="XP_030990103.1">
    <property type="nucleotide sequence ID" value="XM_031132705.1"/>
</dbReference>
<reference evidence="2 3" key="1">
    <citation type="submission" date="2019-06" db="EMBL/GenBank/DDBJ databases">
        <title>Draft genome sequence of the filamentous fungus Phialemoniopsis curvata isolated from diesel fuel.</title>
        <authorList>
            <person name="Varaljay V.A."/>
            <person name="Lyon W.J."/>
            <person name="Crouch A.L."/>
            <person name="Drake C.E."/>
            <person name="Hollomon J.M."/>
            <person name="Nadeau L.J."/>
            <person name="Nunn H.S."/>
            <person name="Stevenson B.S."/>
            <person name="Bojanowski C.L."/>
            <person name="Crookes-Goodson W.J."/>
        </authorList>
    </citation>
    <scope>NUCLEOTIDE SEQUENCE [LARGE SCALE GENOMIC DNA]</scope>
    <source>
        <strain evidence="2 3">D216</strain>
    </source>
</reference>
<gene>
    <name evidence="2" type="ORF">E0L32_010122</name>
</gene>
<dbReference type="EMBL" id="SKBQ01000079">
    <property type="protein sequence ID" value="TPX08392.1"/>
    <property type="molecule type" value="Genomic_DNA"/>
</dbReference>
<evidence type="ECO:0000256" key="1">
    <source>
        <dbReference type="SAM" id="MobiDB-lite"/>
    </source>
</evidence>
<sequence>MERPVTQIEEHPGPSLTIASSWINGVADRDEGPLPQGSLRMCHPVARAEEHADEEERWATTVEKQRSSGCRTELPPGNYGYGYGQAGQTLFACLRRGALRASRRGDCLCGSGGTFEPNISDRCHGRHQGEQGPGYPFSQYSMRGDLSREPLPALSAPSGTEILQHRGQAIPDKPLPEKRSSLARCIHPIQSTVSRDILSTQQDLPPNPRYRLDLLRPTRPIELA</sequence>